<dbReference type="Proteomes" id="UP001217776">
    <property type="component" value="Unassembled WGS sequence"/>
</dbReference>
<name>A0AAP3SFX5_BACT4</name>
<gene>
    <name evidence="1" type="ORF">PO127_13035</name>
</gene>
<evidence type="ECO:0008006" key="3">
    <source>
        <dbReference type="Google" id="ProtNLM"/>
    </source>
</evidence>
<dbReference type="PROSITE" id="PS51257">
    <property type="entry name" value="PROKAR_LIPOPROTEIN"/>
    <property type="match status" value="1"/>
</dbReference>
<organism evidence="1 2">
    <name type="scientific">Bacteroides thetaiotaomicron</name>
    <dbReference type="NCBI Taxonomy" id="818"/>
    <lineage>
        <taxon>Bacteria</taxon>
        <taxon>Pseudomonadati</taxon>
        <taxon>Bacteroidota</taxon>
        <taxon>Bacteroidia</taxon>
        <taxon>Bacteroidales</taxon>
        <taxon>Bacteroidaceae</taxon>
        <taxon>Bacteroides</taxon>
    </lineage>
</organism>
<dbReference type="AlphaFoldDB" id="A0AAP3SFX5"/>
<reference evidence="1" key="1">
    <citation type="submission" date="2022-10" db="EMBL/GenBank/DDBJ databases">
        <title>Human gut microbiome strain richness.</title>
        <authorList>
            <person name="Chen-Liaw A."/>
        </authorList>
    </citation>
    <scope>NUCLEOTIDE SEQUENCE</scope>
    <source>
        <strain evidence="1">1001283st1_A3_1001283B150304_161114</strain>
    </source>
</reference>
<proteinExistence type="predicted"/>
<sequence length="349" mass="40376">MKKIKLFLKIRKCKGGIASFAILVLPGLVGCGKSGEYSFDKPEDAIECYQSFHSKLKELKSSNTSDFGNMLKKWREVNDTVKKFLAKDSVLVKDMVVAGKYIAMKDSVKNQMIRLTETWRYNYNDVMQIKEQTSPFIDDETLLAAVREYEPFFSSLNTVQVKPSNKNKVLKQYRDFLHEAKIQGFSNKDDLLKFIRHEDYCFRSFLLHLHEMGNDSLSDITYMTEDVCAKIFLAASVRKIKARDAIAIMSMRTARRLLQNSLRCIDNINHLPMQNSLQRNAYLWMIIQPYISIDNLTIASLTEAEKSNLREISSQLSKSKNFAKAFDIELQSLNYLLPQQFLKLYILSF</sequence>
<dbReference type="EMBL" id="JAQNVG010000019">
    <property type="protein sequence ID" value="MDC2236667.1"/>
    <property type="molecule type" value="Genomic_DNA"/>
</dbReference>
<protein>
    <recommendedName>
        <fullName evidence="3">Lipoprotein</fullName>
    </recommendedName>
</protein>
<evidence type="ECO:0000313" key="2">
    <source>
        <dbReference type="Proteomes" id="UP001217776"/>
    </source>
</evidence>
<accession>A0AAP3SFX5</accession>
<evidence type="ECO:0000313" key="1">
    <source>
        <dbReference type="EMBL" id="MDC2236667.1"/>
    </source>
</evidence>
<comment type="caution">
    <text evidence="1">The sequence shown here is derived from an EMBL/GenBank/DDBJ whole genome shotgun (WGS) entry which is preliminary data.</text>
</comment>
<dbReference type="RefSeq" id="WP_117463234.1">
    <property type="nucleotide sequence ID" value="NZ_JADNKL010000035.1"/>
</dbReference>